<evidence type="ECO:0000313" key="2">
    <source>
        <dbReference type="Proteomes" id="UP001201262"/>
    </source>
</evidence>
<dbReference type="AlphaFoldDB" id="A0AAD4L1H6"/>
<sequence length="60" mass="7173">MRSPNLHDIYLKAKQSYFVLTCKIYVKDSFPGEPRRWQIADATRVVQDEYLEWSVNRGPR</sequence>
<comment type="caution">
    <text evidence="1">The sequence shown here is derived from an EMBL/GenBank/DDBJ whole genome shotgun (WGS) entry which is preliminary data.</text>
</comment>
<name>A0AAD4L1H6_9EURO</name>
<protein>
    <submittedName>
        <fullName evidence="1">Uncharacterized protein</fullName>
    </submittedName>
</protein>
<evidence type="ECO:0000313" key="1">
    <source>
        <dbReference type="EMBL" id="KAH8705828.1"/>
    </source>
</evidence>
<dbReference type="RefSeq" id="XP_046078449.1">
    <property type="nucleotide sequence ID" value="XM_046209747.1"/>
</dbReference>
<proteinExistence type="predicted"/>
<dbReference type="Proteomes" id="UP001201262">
    <property type="component" value="Unassembled WGS sequence"/>
</dbReference>
<dbReference type="EMBL" id="JAJTJA010000001">
    <property type="protein sequence ID" value="KAH8705828.1"/>
    <property type="molecule type" value="Genomic_DNA"/>
</dbReference>
<reference evidence="1" key="1">
    <citation type="submission" date="2021-12" db="EMBL/GenBank/DDBJ databases">
        <title>Convergent genome expansion in fungi linked to evolution of root-endophyte symbiosis.</title>
        <authorList>
            <consortium name="DOE Joint Genome Institute"/>
            <person name="Ke Y.-H."/>
            <person name="Bonito G."/>
            <person name="Liao H.-L."/>
            <person name="Looney B."/>
            <person name="Rojas-Flechas A."/>
            <person name="Nash J."/>
            <person name="Hameed K."/>
            <person name="Schadt C."/>
            <person name="Martin F."/>
            <person name="Crous P.W."/>
            <person name="Miettinen O."/>
            <person name="Magnuson J.K."/>
            <person name="Labbe J."/>
            <person name="Jacobson D."/>
            <person name="Doktycz M.J."/>
            <person name="Veneault-Fourrey C."/>
            <person name="Kuo A."/>
            <person name="Mondo S."/>
            <person name="Calhoun S."/>
            <person name="Riley R."/>
            <person name="Ohm R."/>
            <person name="LaButti K."/>
            <person name="Andreopoulos B."/>
            <person name="Pangilinan J."/>
            <person name="Nolan M."/>
            <person name="Tritt A."/>
            <person name="Clum A."/>
            <person name="Lipzen A."/>
            <person name="Daum C."/>
            <person name="Barry K."/>
            <person name="Grigoriev I.V."/>
            <person name="Vilgalys R."/>
        </authorList>
    </citation>
    <scope>NUCLEOTIDE SEQUENCE</scope>
    <source>
        <strain evidence="1">PMI_201</strain>
    </source>
</reference>
<accession>A0AAD4L1H6</accession>
<keyword evidence="2" id="KW-1185">Reference proteome</keyword>
<organism evidence="1 2">
    <name type="scientific">Talaromyces proteolyticus</name>
    <dbReference type="NCBI Taxonomy" id="1131652"/>
    <lineage>
        <taxon>Eukaryota</taxon>
        <taxon>Fungi</taxon>
        <taxon>Dikarya</taxon>
        <taxon>Ascomycota</taxon>
        <taxon>Pezizomycotina</taxon>
        <taxon>Eurotiomycetes</taxon>
        <taxon>Eurotiomycetidae</taxon>
        <taxon>Eurotiales</taxon>
        <taxon>Trichocomaceae</taxon>
        <taxon>Talaromyces</taxon>
        <taxon>Talaromyces sect. Bacilispori</taxon>
    </lineage>
</organism>
<gene>
    <name evidence="1" type="ORF">BGW36DRAFT_18501</name>
</gene>
<dbReference type="GeneID" id="70240034"/>